<dbReference type="UniPathway" id="UPA00115"/>
<comment type="similarity">
    <text evidence="4 20">Belongs to the peptidase M14 family.</text>
</comment>
<dbReference type="Pfam" id="PF00246">
    <property type="entry name" value="Peptidase_M14"/>
    <property type="match status" value="1"/>
</dbReference>
<dbReference type="PANTHER" id="PTHR23429:SF0">
    <property type="entry name" value="GLUCOSE-6-PHOSPHATE 1-DEHYDROGENASE"/>
    <property type="match status" value="1"/>
</dbReference>
<dbReference type="SUPFAM" id="SSF53187">
    <property type="entry name" value="Zn-dependent exopeptidases"/>
    <property type="match status" value="1"/>
</dbReference>
<keyword evidence="11" id="KW-0479">Metal-binding</keyword>
<keyword evidence="16" id="KW-0560">Oxidoreductase</keyword>
<evidence type="ECO:0000256" key="13">
    <source>
        <dbReference type="ARBA" id="ARBA00022801"/>
    </source>
</evidence>
<dbReference type="GO" id="GO:0005829">
    <property type="term" value="C:cytosol"/>
    <property type="evidence" value="ECO:0007669"/>
    <property type="project" value="TreeGrafter"/>
</dbReference>
<protein>
    <recommendedName>
        <fullName evidence="7">Glucose-6-phosphate 1-dehydrogenase</fullName>
        <ecNumber evidence="6">1.1.1.49</ecNumber>
    </recommendedName>
</protein>
<evidence type="ECO:0000313" key="23">
    <source>
        <dbReference type="Proteomes" id="UP000759131"/>
    </source>
</evidence>
<feature type="domain" description="Peptidase M14" evidence="21">
    <location>
        <begin position="1"/>
        <end position="117"/>
    </location>
</feature>
<dbReference type="Pfam" id="PF02781">
    <property type="entry name" value="G6PD_C"/>
    <property type="match status" value="1"/>
</dbReference>
<dbReference type="Gene3D" id="3.40.630.10">
    <property type="entry name" value="Zn peptidases"/>
    <property type="match status" value="1"/>
</dbReference>
<feature type="non-terminal residue" evidence="22">
    <location>
        <position position="1"/>
    </location>
</feature>
<comment type="catalytic activity">
    <reaction evidence="19">
        <text>D-glucose 6-phosphate + NADP(+) = 6-phospho-D-glucono-1,5-lactone + NADPH + H(+)</text>
        <dbReference type="Rhea" id="RHEA:15841"/>
        <dbReference type="ChEBI" id="CHEBI:15378"/>
        <dbReference type="ChEBI" id="CHEBI:57783"/>
        <dbReference type="ChEBI" id="CHEBI:57955"/>
        <dbReference type="ChEBI" id="CHEBI:58349"/>
        <dbReference type="ChEBI" id="CHEBI:61548"/>
        <dbReference type="EC" id="1.1.1.49"/>
    </reaction>
    <physiologicalReaction direction="left-to-right" evidence="19">
        <dbReference type="Rhea" id="RHEA:15842"/>
    </physiologicalReaction>
</comment>
<comment type="pathway">
    <text evidence="3">Carbohydrate degradation; pentose phosphate pathway; D-ribulose 5-phosphate from D-glucose 6-phosphate (oxidative stage): step 1/3.</text>
</comment>
<keyword evidence="17" id="KW-0482">Metalloprotease</keyword>
<organism evidence="22">
    <name type="scientific">Medioppia subpectinata</name>
    <dbReference type="NCBI Taxonomy" id="1979941"/>
    <lineage>
        <taxon>Eukaryota</taxon>
        <taxon>Metazoa</taxon>
        <taxon>Ecdysozoa</taxon>
        <taxon>Arthropoda</taxon>
        <taxon>Chelicerata</taxon>
        <taxon>Arachnida</taxon>
        <taxon>Acari</taxon>
        <taxon>Acariformes</taxon>
        <taxon>Sarcoptiformes</taxon>
        <taxon>Oribatida</taxon>
        <taxon>Brachypylina</taxon>
        <taxon>Oppioidea</taxon>
        <taxon>Oppiidae</taxon>
        <taxon>Medioppia</taxon>
    </lineage>
</organism>
<feature type="active site" description="Proton donor/acceptor" evidence="20">
    <location>
        <position position="83"/>
    </location>
</feature>
<comment type="function">
    <text evidence="2">Cytosolic glucose-6-phosphate dehydrogenase that catalyzes the first and rate-limiting step of the oxidative branch within the pentose phosphate pathway/shunt, an alternative route to glycolysis for the dissimilation of carbohydrates and a major source of reducing power and metabolic intermediates for fatty acid and nucleic acid biosynthetic processes.</text>
</comment>
<keyword evidence="12" id="KW-0732">Signal</keyword>
<dbReference type="SUPFAM" id="SSF51735">
    <property type="entry name" value="NAD(P)-binding Rossmann-fold domains"/>
    <property type="match status" value="1"/>
</dbReference>
<evidence type="ECO:0000256" key="5">
    <source>
        <dbReference type="ARBA" id="ARBA00009975"/>
    </source>
</evidence>
<dbReference type="InterPro" id="IPR001282">
    <property type="entry name" value="G6P_DH"/>
</dbReference>
<keyword evidence="13" id="KW-0378">Hydrolase</keyword>
<dbReference type="Gene3D" id="3.30.360.10">
    <property type="entry name" value="Dihydrodipicolinate Reductase, domain 2"/>
    <property type="match status" value="1"/>
</dbReference>
<reference evidence="22" key="1">
    <citation type="submission" date="2020-11" db="EMBL/GenBank/DDBJ databases">
        <authorList>
            <person name="Tran Van P."/>
        </authorList>
    </citation>
    <scope>NUCLEOTIDE SEQUENCE</scope>
</reference>
<keyword evidence="10" id="KW-0645">Protease</keyword>
<evidence type="ECO:0000256" key="4">
    <source>
        <dbReference type="ARBA" id="ARBA00005988"/>
    </source>
</evidence>
<dbReference type="Gene3D" id="3.40.50.720">
    <property type="entry name" value="NAD(P)-binding Rossmann-like Domain"/>
    <property type="match status" value="1"/>
</dbReference>
<dbReference type="PROSITE" id="PS52035">
    <property type="entry name" value="PEPTIDASE_M14"/>
    <property type="match status" value="1"/>
</dbReference>
<evidence type="ECO:0000256" key="10">
    <source>
        <dbReference type="ARBA" id="ARBA00022670"/>
    </source>
</evidence>
<dbReference type="GO" id="GO:0009051">
    <property type="term" value="P:pentose-phosphate shunt, oxidative branch"/>
    <property type="evidence" value="ECO:0007669"/>
    <property type="project" value="TreeGrafter"/>
</dbReference>
<comment type="similarity">
    <text evidence="5">Belongs to the glucose-6-phosphate dehydrogenase family.</text>
</comment>
<evidence type="ECO:0000256" key="3">
    <source>
        <dbReference type="ARBA" id="ARBA00004937"/>
    </source>
</evidence>
<dbReference type="InterPro" id="IPR036291">
    <property type="entry name" value="NAD(P)-bd_dom_sf"/>
</dbReference>
<dbReference type="PROSITE" id="PS00069">
    <property type="entry name" value="G6P_DEHYDROGENASE"/>
    <property type="match status" value="1"/>
</dbReference>
<evidence type="ECO:0000256" key="12">
    <source>
        <dbReference type="ARBA" id="ARBA00022729"/>
    </source>
</evidence>
<dbReference type="PANTHER" id="PTHR23429">
    <property type="entry name" value="GLUCOSE-6-PHOSPHATE 1-DEHYDROGENASE G6PD"/>
    <property type="match status" value="1"/>
</dbReference>
<dbReference type="SUPFAM" id="SSF55347">
    <property type="entry name" value="Glyceraldehyde-3-phosphate dehydrogenase-like, C-terminal domain"/>
    <property type="match status" value="1"/>
</dbReference>
<evidence type="ECO:0000256" key="7">
    <source>
        <dbReference type="ARBA" id="ARBA00020444"/>
    </source>
</evidence>
<dbReference type="Pfam" id="PF00479">
    <property type="entry name" value="G6PD_N"/>
    <property type="match status" value="1"/>
</dbReference>
<dbReference type="Proteomes" id="UP000759131">
    <property type="component" value="Unassembled WGS sequence"/>
</dbReference>
<proteinExistence type="inferred from homology"/>
<dbReference type="GO" id="GO:0006006">
    <property type="term" value="P:glucose metabolic process"/>
    <property type="evidence" value="ECO:0007669"/>
    <property type="project" value="UniProtKB-KW"/>
</dbReference>
<dbReference type="GO" id="GO:0006508">
    <property type="term" value="P:proteolysis"/>
    <property type="evidence" value="ECO:0007669"/>
    <property type="project" value="UniProtKB-KW"/>
</dbReference>
<evidence type="ECO:0000256" key="14">
    <source>
        <dbReference type="ARBA" id="ARBA00022833"/>
    </source>
</evidence>
<dbReference type="OrthoDB" id="60984at2759"/>
<gene>
    <name evidence="22" type="ORF">OSB1V03_LOCUS18471</name>
</gene>
<dbReference type="InterPro" id="IPR022674">
    <property type="entry name" value="G6P_DH_NAD-bd"/>
</dbReference>
<dbReference type="PRINTS" id="PR00079">
    <property type="entry name" value="G6PDHDRGNASE"/>
</dbReference>
<dbReference type="InterPro" id="IPR022675">
    <property type="entry name" value="G6P_DH_C"/>
</dbReference>
<dbReference type="GO" id="GO:0050661">
    <property type="term" value="F:NADP binding"/>
    <property type="evidence" value="ECO:0007669"/>
    <property type="project" value="InterPro"/>
</dbReference>
<evidence type="ECO:0000256" key="8">
    <source>
        <dbReference type="ARBA" id="ARBA00022526"/>
    </source>
</evidence>
<keyword evidence="18" id="KW-0119">Carbohydrate metabolism</keyword>
<dbReference type="GO" id="GO:0008270">
    <property type="term" value="F:zinc ion binding"/>
    <property type="evidence" value="ECO:0007669"/>
    <property type="project" value="InterPro"/>
</dbReference>
<dbReference type="GO" id="GO:0004181">
    <property type="term" value="F:metallocarboxypeptidase activity"/>
    <property type="evidence" value="ECO:0007669"/>
    <property type="project" value="InterPro"/>
</dbReference>
<evidence type="ECO:0000256" key="18">
    <source>
        <dbReference type="ARBA" id="ARBA00023277"/>
    </source>
</evidence>
<keyword evidence="15" id="KW-0521">NADP</keyword>
<keyword evidence="9" id="KW-0121">Carboxypeptidase</keyword>
<dbReference type="InterPro" id="IPR000834">
    <property type="entry name" value="Peptidase_M14"/>
</dbReference>
<evidence type="ECO:0000313" key="22">
    <source>
        <dbReference type="EMBL" id="CAD7641021.1"/>
    </source>
</evidence>
<dbReference type="InterPro" id="IPR019796">
    <property type="entry name" value="G6P_DH_AS"/>
</dbReference>
<keyword evidence="14" id="KW-0862">Zinc</keyword>
<dbReference type="GO" id="GO:0004345">
    <property type="term" value="F:glucose-6-phosphate dehydrogenase activity"/>
    <property type="evidence" value="ECO:0007669"/>
    <property type="project" value="UniProtKB-EC"/>
</dbReference>
<evidence type="ECO:0000256" key="19">
    <source>
        <dbReference type="ARBA" id="ARBA00047696"/>
    </source>
</evidence>
<accession>A0A7R9LGE2</accession>
<keyword evidence="23" id="KW-1185">Reference proteome</keyword>
<sequence>MIAYFAFHSYGQIWTYPYSYTDCQPSDHYFFRNLSHIATKAIRQTHNKSYAYGDASDLIYVSSGISNDWVYDKLGVRVNFAVELRDLGQYHFLLPGWQIKPTAEEVWAGIEAIFAHLSQSEDMCALYLKKLLPQNIHIIGYARSKRTVDDIRRSVDPYVALKDNEERAKYDQFWQINQYIAGNTDQTSDYMAVDSHLKKIESYYGVSNRLFYLALPPSVYAVTAAALQSTLMSQTGWSRLVFEKPFGRDSQSSDQLSEALSTLFSEDQLYRIDHYLGKEMVQNIMAIRFSNTLFKYNWNNESISSVEILFKEPFGAQGRGGYFDQFGIIRDVVQNHLLQVLCLVAMDRPAANDANKIRDEKVKLLKQIEVLDVKDIVLGQYVGNPKGEGESALGYLDDPGV</sequence>
<evidence type="ECO:0000256" key="11">
    <source>
        <dbReference type="ARBA" id="ARBA00022723"/>
    </source>
</evidence>
<evidence type="ECO:0000256" key="15">
    <source>
        <dbReference type="ARBA" id="ARBA00022857"/>
    </source>
</evidence>
<evidence type="ECO:0000256" key="6">
    <source>
        <dbReference type="ARBA" id="ARBA00013019"/>
    </source>
</evidence>
<evidence type="ECO:0000256" key="16">
    <source>
        <dbReference type="ARBA" id="ARBA00023002"/>
    </source>
</evidence>
<dbReference type="EMBL" id="OC879148">
    <property type="protein sequence ID" value="CAD7641021.1"/>
    <property type="molecule type" value="Genomic_DNA"/>
</dbReference>
<keyword evidence="8" id="KW-0313">Glucose metabolism</keyword>
<dbReference type="EMBL" id="CAJPIZ010024573">
    <property type="protein sequence ID" value="CAG2118520.1"/>
    <property type="molecule type" value="Genomic_DNA"/>
</dbReference>
<evidence type="ECO:0000256" key="1">
    <source>
        <dbReference type="ARBA" id="ARBA00001947"/>
    </source>
</evidence>
<comment type="cofactor">
    <cofactor evidence="1">
        <name>Zn(2+)</name>
        <dbReference type="ChEBI" id="CHEBI:29105"/>
    </cofactor>
</comment>
<evidence type="ECO:0000256" key="17">
    <source>
        <dbReference type="ARBA" id="ARBA00023049"/>
    </source>
</evidence>
<dbReference type="AlphaFoldDB" id="A0A7R9LGE2"/>
<evidence type="ECO:0000256" key="20">
    <source>
        <dbReference type="PROSITE-ProRule" id="PRU01379"/>
    </source>
</evidence>
<name>A0A7R9LGE2_9ACAR</name>
<dbReference type="EC" id="1.1.1.49" evidence="6"/>
<evidence type="ECO:0000256" key="9">
    <source>
        <dbReference type="ARBA" id="ARBA00022645"/>
    </source>
</evidence>
<evidence type="ECO:0000256" key="2">
    <source>
        <dbReference type="ARBA" id="ARBA00002914"/>
    </source>
</evidence>
<evidence type="ECO:0000259" key="21">
    <source>
        <dbReference type="PROSITE" id="PS52035"/>
    </source>
</evidence>
<dbReference type="FunFam" id="3.40.630.10:FF:000084">
    <property type="entry name" value="Carboxypeptidase B2"/>
    <property type="match status" value="1"/>
</dbReference>